<proteinExistence type="predicted"/>
<accession>A0A0A9GTF0</accession>
<evidence type="ECO:0000313" key="1">
    <source>
        <dbReference type="EMBL" id="JAE25836.1"/>
    </source>
</evidence>
<dbReference type="AlphaFoldDB" id="A0A0A9GTF0"/>
<name>A0A0A9GTF0_ARUDO</name>
<dbReference type="EMBL" id="GBRH01172060">
    <property type="protein sequence ID" value="JAE25836.1"/>
    <property type="molecule type" value="Transcribed_RNA"/>
</dbReference>
<protein>
    <submittedName>
        <fullName evidence="1">Uncharacterized protein</fullName>
    </submittedName>
</protein>
<organism evidence="1">
    <name type="scientific">Arundo donax</name>
    <name type="common">Giant reed</name>
    <name type="synonym">Donax arundinaceus</name>
    <dbReference type="NCBI Taxonomy" id="35708"/>
    <lineage>
        <taxon>Eukaryota</taxon>
        <taxon>Viridiplantae</taxon>
        <taxon>Streptophyta</taxon>
        <taxon>Embryophyta</taxon>
        <taxon>Tracheophyta</taxon>
        <taxon>Spermatophyta</taxon>
        <taxon>Magnoliopsida</taxon>
        <taxon>Liliopsida</taxon>
        <taxon>Poales</taxon>
        <taxon>Poaceae</taxon>
        <taxon>PACMAD clade</taxon>
        <taxon>Arundinoideae</taxon>
        <taxon>Arundineae</taxon>
        <taxon>Arundo</taxon>
    </lineage>
</organism>
<reference evidence="1" key="2">
    <citation type="journal article" date="2015" name="Data Brief">
        <title>Shoot transcriptome of the giant reed, Arundo donax.</title>
        <authorList>
            <person name="Barrero R.A."/>
            <person name="Guerrero F.D."/>
            <person name="Moolhuijzen P."/>
            <person name="Goolsby J.A."/>
            <person name="Tidwell J."/>
            <person name="Bellgard S.E."/>
            <person name="Bellgard M.I."/>
        </authorList>
    </citation>
    <scope>NUCLEOTIDE SEQUENCE</scope>
    <source>
        <tissue evidence="1">Shoot tissue taken approximately 20 cm above the soil surface</tissue>
    </source>
</reference>
<sequence>MIEESRVSCSLMREVGAKNHVLLLYFNFLPVIFMNQRSKYSNVRFSTVTWIQAMQKSQITVDHEAMINIFKSQRTILLMLIVFLRFNS</sequence>
<reference evidence="1" key="1">
    <citation type="submission" date="2014-09" db="EMBL/GenBank/DDBJ databases">
        <authorList>
            <person name="Magalhaes I.L.F."/>
            <person name="Oliveira U."/>
            <person name="Santos F.R."/>
            <person name="Vidigal T.H.D.A."/>
            <person name="Brescovit A.D."/>
            <person name="Santos A.J."/>
        </authorList>
    </citation>
    <scope>NUCLEOTIDE SEQUENCE</scope>
    <source>
        <tissue evidence="1">Shoot tissue taken approximately 20 cm above the soil surface</tissue>
    </source>
</reference>